<dbReference type="SUPFAM" id="SSF56601">
    <property type="entry name" value="beta-lactamase/transpeptidase-like"/>
    <property type="match status" value="1"/>
</dbReference>
<dbReference type="EMBL" id="CP072384">
    <property type="protein sequence ID" value="QUC07895.1"/>
    <property type="molecule type" value="Genomic_DNA"/>
</dbReference>
<protein>
    <submittedName>
        <fullName evidence="2">Beta-lactamase family protein</fullName>
    </submittedName>
</protein>
<dbReference type="PANTHER" id="PTHR46825:SF9">
    <property type="entry name" value="BETA-LACTAMASE-RELATED DOMAIN-CONTAINING PROTEIN"/>
    <property type="match status" value="1"/>
</dbReference>
<evidence type="ECO:0000313" key="2">
    <source>
        <dbReference type="EMBL" id="QUC07895.1"/>
    </source>
</evidence>
<name>A0ABX7Y3X4_9ACTN</name>
<evidence type="ECO:0000313" key="3">
    <source>
        <dbReference type="Proteomes" id="UP000678513"/>
    </source>
</evidence>
<gene>
    <name evidence="2" type="ORF">J5A65_13420</name>
</gene>
<feature type="domain" description="Beta-lactamase-related" evidence="1">
    <location>
        <begin position="7"/>
        <end position="298"/>
    </location>
</feature>
<proteinExistence type="predicted"/>
<reference evidence="2 3" key="1">
    <citation type="submission" date="2021-03" db="EMBL/GenBank/DDBJ databases">
        <title>Human Oral Microbial Genomes.</title>
        <authorList>
            <person name="Johnston C.D."/>
            <person name="Chen T."/>
            <person name="Dewhirst F.E."/>
        </authorList>
    </citation>
    <scope>NUCLEOTIDE SEQUENCE [LARGE SCALE GENOMIC DNA]</scope>
    <source>
        <strain evidence="2 3">DSMZ 100122</strain>
    </source>
</reference>
<keyword evidence="3" id="KW-1185">Reference proteome</keyword>
<accession>A0ABX7Y3X4</accession>
<dbReference type="InterPro" id="IPR012338">
    <property type="entry name" value="Beta-lactam/transpept-like"/>
</dbReference>
<dbReference type="InterPro" id="IPR050491">
    <property type="entry name" value="AmpC-like"/>
</dbReference>
<dbReference type="Pfam" id="PF00144">
    <property type="entry name" value="Beta-lactamase"/>
    <property type="match status" value="1"/>
</dbReference>
<dbReference type="Gene3D" id="3.40.710.10">
    <property type="entry name" value="DD-peptidase/beta-lactamase superfamily"/>
    <property type="match status" value="1"/>
</dbReference>
<dbReference type="Proteomes" id="UP000678513">
    <property type="component" value="Chromosome"/>
</dbReference>
<dbReference type="InterPro" id="IPR001466">
    <property type="entry name" value="Beta-lactam-related"/>
</dbReference>
<organism evidence="2 3">
    <name type="scientific">Arachnia rubra</name>
    <dbReference type="NCBI Taxonomy" id="1547448"/>
    <lineage>
        <taxon>Bacteria</taxon>
        <taxon>Bacillati</taxon>
        <taxon>Actinomycetota</taxon>
        <taxon>Actinomycetes</taxon>
        <taxon>Propionibacteriales</taxon>
        <taxon>Propionibacteriaceae</taxon>
        <taxon>Arachnia</taxon>
    </lineage>
</organism>
<dbReference type="PANTHER" id="PTHR46825">
    <property type="entry name" value="D-ALANYL-D-ALANINE-CARBOXYPEPTIDASE/ENDOPEPTIDASE AMPH"/>
    <property type="match status" value="1"/>
</dbReference>
<evidence type="ECO:0000259" key="1">
    <source>
        <dbReference type="Pfam" id="PF00144"/>
    </source>
</evidence>
<sequence length="332" mass="34512">MSRDDLERLVAETFDAAGVPGGVLHVVDAQGPRETVEYGGLAASDPVTLGSTSKALAATVLLQLAEEGLVDLHAPVQRYLPGVGLPQEVTLLDLAHHRSGLRPDARPAHLIKARTREFRYANQNYNLLGNVLAAASGMTYASLLTSRVLEPLGMDQSWCPPLRPGAPGHVAVFGVNIPVRAFKAGPGSWIQGPSGAVTASAADAGRFLAMMLGGGVLDGRRVLSPASVTMMLNDVVQADGSPAVAGPFGDQGEYGLGWVRKQVRGRPVHLHVGKVPGATSVFVLLPDAGLGFVLLVNAGDFLVGTPLLGVRQHPPSRSLGSPTGGIKTCCLL</sequence>
<dbReference type="RefSeq" id="WP_212323078.1">
    <property type="nucleotide sequence ID" value="NZ_AP024463.1"/>
</dbReference>